<keyword evidence="2" id="KW-1185">Reference proteome</keyword>
<organism evidence="1 2">
    <name type="scientific">Hymenobacter monticola</name>
    <dbReference type="NCBI Taxonomy" id="1705399"/>
    <lineage>
        <taxon>Bacteria</taxon>
        <taxon>Pseudomonadati</taxon>
        <taxon>Bacteroidota</taxon>
        <taxon>Cytophagia</taxon>
        <taxon>Cytophagales</taxon>
        <taxon>Hymenobacteraceae</taxon>
        <taxon>Hymenobacter</taxon>
    </lineage>
</organism>
<dbReference type="EMBL" id="CP094534">
    <property type="protein sequence ID" value="UOE32556.1"/>
    <property type="molecule type" value="Genomic_DNA"/>
</dbReference>
<name>A0ABY4B068_9BACT</name>
<sequence>MKILVPGLLLVLAAAVGAEVVALHRAALPAAGPLAAPVVVRKAPDLLPPPKLVRTLPRPTARHRMAKVR</sequence>
<dbReference type="Proteomes" id="UP000831390">
    <property type="component" value="Chromosome"/>
</dbReference>
<dbReference type="RefSeq" id="WP_243511371.1">
    <property type="nucleotide sequence ID" value="NZ_CP094534.1"/>
</dbReference>
<evidence type="ECO:0000313" key="1">
    <source>
        <dbReference type="EMBL" id="UOE32556.1"/>
    </source>
</evidence>
<proteinExistence type="predicted"/>
<protein>
    <submittedName>
        <fullName evidence="1">Uncharacterized protein</fullName>
    </submittedName>
</protein>
<accession>A0ABY4B068</accession>
<reference evidence="1 2" key="1">
    <citation type="submission" date="2022-03" db="EMBL/GenBank/DDBJ databases">
        <title>Hymenobactersp. isolated from the air.</title>
        <authorList>
            <person name="Won M."/>
            <person name="Kwon S.-W."/>
        </authorList>
    </citation>
    <scope>NUCLEOTIDE SEQUENCE [LARGE SCALE GENOMIC DNA]</scope>
    <source>
        <strain evidence="1 2">KACC 22596</strain>
    </source>
</reference>
<evidence type="ECO:0000313" key="2">
    <source>
        <dbReference type="Proteomes" id="UP000831390"/>
    </source>
</evidence>
<gene>
    <name evidence="1" type="ORF">MTP16_15630</name>
</gene>